<evidence type="ECO:0000313" key="1">
    <source>
        <dbReference type="EMBL" id="CAG8661702.1"/>
    </source>
</evidence>
<protein>
    <submittedName>
        <fullName evidence="1">3359_t:CDS:1</fullName>
    </submittedName>
</protein>
<keyword evidence="2" id="KW-1185">Reference proteome</keyword>
<feature type="non-terminal residue" evidence="1">
    <location>
        <position position="1"/>
    </location>
</feature>
<sequence length="55" mass="6171">FPDQHTRALLAGQLFDRIVSDLNTVVIYHSSKIMLGNSEIIATSSLTNWLRDAIK</sequence>
<reference evidence="1" key="1">
    <citation type="submission" date="2021-06" db="EMBL/GenBank/DDBJ databases">
        <authorList>
            <person name="Kallberg Y."/>
            <person name="Tangrot J."/>
            <person name="Rosling A."/>
        </authorList>
    </citation>
    <scope>NUCLEOTIDE SEQUENCE</scope>
    <source>
        <strain evidence="1">AU212A</strain>
    </source>
</reference>
<gene>
    <name evidence="1" type="ORF">SCALOS_LOCUS9054</name>
</gene>
<proteinExistence type="predicted"/>
<evidence type="ECO:0000313" key="2">
    <source>
        <dbReference type="Proteomes" id="UP000789860"/>
    </source>
</evidence>
<name>A0ACA9NKX9_9GLOM</name>
<organism evidence="1 2">
    <name type="scientific">Scutellospora calospora</name>
    <dbReference type="NCBI Taxonomy" id="85575"/>
    <lineage>
        <taxon>Eukaryota</taxon>
        <taxon>Fungi</taxon>
        <taxon>Fungi incertae sedis</taxon>
        <taxon>Mucoromycota</taxon>
        <taxon>Glomeromycotina</taxon>
        <taxon>Glomeromycetes</taxon>
        <taxon>Diversisporales</taxon>
        <taxon>Gigasporaceae</taxon>
        <taxon>Scutellospora</taxon>
    </lineage>
</organism>
<accession>A0ACA9NKX9</accession>
<feature type="non-terminal residue" evidence="1">
    <location>
        <position position="55"/>
    </location>
</feature>
<dbReference type="EMBL" id="CAJVPM010026371">
    <property type="protein sequence ID" value="CAG8661702.1"/>
    <property type="molecule type" value="Genomic_DNA"/>
</dbReference>
<dbReference type="Proteomes" id="UP000789860">
    <property type="component" value="Unassembled WGS sequence"/>
</dbReference>
<comment type="caution">
    <text evidence="1">The sequence shown here is derived from an EMBL/GenBank/DDBJ whole genome shotgun (WGS) entry which is preliminary data.</text>
</comment>